<dbReference type="GO" id="GO:0010468">
    <property type="term" value="P:regulation of gene expression"/>
    <property type="evidence" value="ECO:0007669"/>
    <property type="project" value="TreeGrafter"/>
</dbReference>
<dbReference type="Proteomes" id="UP000245207">
    <property type="component" value="Unassembled WGS sequence"/>
</dbReference>
<dbReference type="GO" id="GO:0005634">
    <property type="term" value="C:nucleus"/>
    <property type="evidence" value="ECO:0007669"/>
    <property type="project" value="TreeGrafter"/>
</dbReference>
<dbReference type="PANTHER" id="PTHR21736">
    <property type="entry name" value="VERNALIZATION-INSENSITIVE PROTEIN 3"/>
    <property type="match status" value="1"/>
</dbReference>
<gene>
    <name evidence="2" type="ORF">CTI12_AA347640</name>
</gene>
<name>A0A2U1MS67_ARTAN</name>
<dbReference type="InterPro" id="IPR004082">
    <property type="entry name" value="OBERON"/>
</dbReference>
<dbReference type="GO" id="GO:0010078">
    <property type="term" value="P:maintenance of root meristem identity"/>
    <property type="evidence" value="ECO:0007669"/>
    <property type="project" value="TreeGrafter"/>
</dbReference>
<comment type="caution">
    <text evidence="2">The sequence shown here is derived from an EMBL/GenBank/DDBJ whole genome shotgun (WGS) entry which is preliminary data.</text>
</comment>
<dbReference type="OrthoDB" id="784473at2759"/>
<evidence type="ECO:0000313" key="3">
    <source>
        <dbReference type="Proteomes" id="UP000245207"/>
    </source>
</evidence>
<dbReference type="AlphaFoldDB" id="A0A2U1MS67"/>
<accession>A0A2U1MS67</accession>
<organism evidence="2 3">
    <name type="scientific">Artemisia annua</name>
    <name type="common">Sweet wormwood</name>
    <dbReference type="NCBI Taxonomy" id="35608"/>
    <lineage>
        <taxon>Eukaryota</taxon>
        <taxon>Viridiplantae</taxon>
        <taxon>Streptophyta</taxon>
        <taxon>Embryophyta</taxon>
        <taxon>Tracheophyta</taxon>
        <taxon>Spermatophyta</taxon>
        <taxon>Magnoliopsida</taxon>
        <taxon>eudicotyledons</taxon>
        <taxon>Gunneridae</taxon>
        <taxon>Pentapetalae</taxon>
        <taxon>asterids</taxon>
        <taxon>campanulids</taxon>
        <taxon>Asterales</taxon>
        <taxon>Asteraceae</taxon>
        <taxon>Asteroideae</taxon>
        <taxon>Anthemideae</taxon>
        <taxon>Artemisiinae</taxon>
        <taxon>Artemisia</taxon>
    </lineage>
</organism>
<dbReference type="PANTHER" id="PTHR21736:SF38">
    <property type="entry name" value="PROTEIN OBERON 3"/>
    <property type="match status" value="1"/>
</dbReference>
<dbReference type="InterPro" id="IPR032535">
    <property type="entry name" value="Oberon_CC"/>
</dbReference>
<dbReference type="Pfam" id="PF16312">
    <property type="entry name" value="Oberon_cc"/>
    <property type="match status" value="1"/>
</dbReference>
<dbReference type="STRING" id="35608.A0A2U1MS67"/>
<evidence type="ECO:0000259" key="1">
    <source>
        <dbReference type="Pfam" id="PF16312"/>
    </source>
</evidence>
<dbReference type="EMBL" id="PKPP01004497">
    <property type="protein sequence ID" value="PWA64089.1"/>
    <property type="molecule type" value="Genomic_DNA"/>
</dbReference>
<feature type="domain" description="Oberon coiled-coil region" evidence="1">
    <location>
        <begin position="1"/>
        <end position="55"/>
    </location>
</feature>
<dbReference type="GO" id="GO:0010071">
    <property type="term" value="P:root meristem specification"/>
    <property type="evidence" value="ECO:0007669"/>
    <property type="project" value="TreeGrafter"/>
</dbReference>
<sequence length="58" mass="6922">MYQNKADEARKEAEGYKPIRINIVKLDEEYTTNIVKLCLTESEERKKQKVDEFKSITR</sequence>
<dbReference type="GO" id="GO:0010492">
    <property type="term" value="P:maintenance of shoot apical meristem identity"/>
    <property type="evidence" value="ECO:0007669"/>
    <property type="project" value="TreeGrafter"/>
</dbReference>
<reference evidence="2 3" key="1">
    <citation type="journal article" date="2018" name="Mol. Plant">
        <title>The genome of Artemisia annua provides insight into the evolution of Asteraceae family and artemisinin biosynthesis.</title>
        <authorList>
            <person name="Shen Q."/>
            <person name="Zhang L."/>
            <person name="Liao Z."/>
            <person name="Wang S."/>
            <person name="Yan T."/>
            <person name="Shi P."/>
            <person name="Liu M."/>
            <person name="Fu X."/>
            <person name="Pan Q."/>
            <person name="Wang Y."/>
            <person name="Lv Z."/>
            <person name="Lu X."/>
            <person name="Zhang F."/>
            <person name="Jiang W."/>
            <person name="Ma Y."/>
            <person name="Chen M."/>
            <person name="Hao X."/>
            <person name="Li L."/>
            <person name="Tang Y."/>
            <person name="Lv G."/>
            <person name="Zhou Y."/>
            <person name="Sun X."/>
            <person name="Brodelius P.E."/>
            <person name="Rose J.K.C."/>
            <person name="Tang K."/>
        </authorList>
    </citation>
    <scope>NUCLEOTIDE SEQUENCE [LARGE SCALE GENOMIC DNA]</scope>
    <source>
        <strain evidence="3">cv. Huhao1</strain>
        <tissue evidence="2">Leaf</tissue>
    </source>
</reference>
<evidence type="ECO:0000313" key="2">
    <source>
        <dbReference type="EMBL" id="PWA64089.1"/>
    </source>
</evidence>
<keyword evidence="3" id="KW-1185">Reference proteome</keyword>
<proteinExistence type="predicted"/>
<protein>
    <recommendedName>
        <fullName evidence="1">Oberon coiled-coil region domain-containing protein</fullName>
    </recommendedName>
</protein>